<keyword evidence="3" id="KW-0472">Membrane</keyword>
<comment type="similarity">
    <text evidence="1">Belongs to the iron/ascorbate-dependent oxidoreductase family.</text>
</comment>
<dbReference type="GO" id="GO:0044283">
    <property type="term" value="P:small molecule biosynthetic process"/>
    <property type="evidence" value="ECO:0007669"/>
    <property type="project" value="UniProtKB-ARBA"/>
</dbReference>
<proteinExistence type="inferred from homology"/>
<dbReference type="PANTHER" id="PTHR47990">
    <property type="entry name" value="2-OXOGLUTARATE (2OG) AND FE(II)-DEPENDENT OXYGENASE SUPERFAMILY PROTEIN-RELATED"/>
    <property type="match status" value="1"/>
</dbReference>
<sequence length="562" mass="61761">MSKHFSLKDAKLPWNRDWDGLQVVHDQNADGLQAVHDQRSDGLQAMYPRGSPGYIPPSQVGNDEKEGTRRICGLRATTFWLVCIIVILIVGGAVGGGVGGVLASKKSNSSTTSQTPSNTTTPTPASTAISATSSTASNTTSSTPSSTAIPISTDICPSANGTTHTESLGPLQYRIICDSDFSGSGKETLSSIVLATFDQCLNPGYSLSYNFALVDHHWGKMEPPIIDFAPFYGPECAAKENLVRELKHACQEFGFFQLVNHAVSSDLQDSILRQSKKLFDLPIEVKERYSKDIGGFNRGYERLRAQNFEKRTKGDLKEGFYLAKDLPLNDPYVMGKKFGQGPNKYPEELSNPTDFRNVVDGYHSVLTSLAMGILQMLARTLDLDENTFSEFCQHPVAVLRLLHYPPQEPDASELERGKSLGIGAHTDFGAITILLQDTVGGLQVWNNTSSQWIDVTPVPGAYVVNLGNMMMRWTNDRYLSTLHRVINKSGKERFSVPFFFSGNPDYTIRCLPSCEYGQEGAKYPPITVGEWMAGRYADTYGTSDENAIGELRKEPEAGKMES</sequence>
<evidence type="ECO:0000259" key="4">
    <source>
        <dbReference type="PROSITE" id="PS51471"/>
    </source>
</evidence>
<feature type="region of interest" description="Disordered" evidence="2">
    <location>
        <begin position="104"/>
        <end position="147"/>
    </location>
</feature>
<reference evidence="5" key="2">
    <citation type="journal article" date="2014" name="PLoS Genet.">
        <title>Signature gene expression reveals novel clues to the molecular mechanisms of dimorphic transition in Penicillium marneffei.</title>
        <authorList>
            <person name="Yang E."/>
            <person name="Wang G."/>
            <person name="Cai J."/>
            <person name="Woo P.C."/>
            <person name="Lau S.K."/>
            <person name="Yuen K.-Y."/>
            <person name="Chow W.-N."/>
            <person name="Lin X."/>
        </authorList>
    </citation>
    <scope>NUCLEOTIDE SEQUENCE</scope>
    <source>
        <strain evidence="5">PM1</strain>
    </source>
</reference>
<protein>
    <submittedName>
        <fullName evidence="5">1-aminocyclopropane-1-carboxylate oxidase</fullName>
    </submittedName>
</protein>
<evidence type="ECO:0000256" key="3">
    <source>
        <dbReference type="SAM" id="Phobius"/>
    </source>
</evidence>
<dbReference type="Gene3D" id="2.60.120.330">
    <property type="entry name" value="B-lactam Antibiotic, Isopenicillin N Synthase, Chain"/>
    <property type="match status" value="1"/>
</dbReference>
<gene>
    <name evidence="5" type="ORF">GQ26_0230340</name>
</gene>
<accession>A0A093XJF5</accession>
<dbReference type="InterPro" id="IPR027443">
    <property type="entry name" value="IPNS-like_sf"/>
</dbReference>
<feature type="transmembrane region" description="Helical" evidence="3">
    <location>
        <begin position="79"/>
        <end position="103"/>
    </location>
</feature>
<dbReference type="Pfam" id="PF14226">
    <property type="entry name" value="DIOX_N"/>
    <property type="match status" value="1"/>
</dbReference>
<dbReference type="HOGENOM" id="CLU_484997_0_0_1"/>
<evidence type="ECO:0000256" key="1">
    <source>
        <dbReference type="ARBA" id="ARBA00008056"/>
    </source>
</evidence>
<dbReference type="InterPro" id="IPR044861">
    <property type="entry name" value="IPNS-like_FE2OG_OXY"/>
</dbReference>
<dbReference type="InterPro" id="IPR050231">
    <property type="entry name" value="Iron_ascorbate_oxido_reductase"/>
</dbReference>
<dbReference type="eggNOG" id="KOG0143">
    <property type="taxonomic scope" value="Eukaryota"/>
</dbReference>
<dbReference type="SUPFAM" id="SSF51197">
    <property type="entry name" value="Clavaminate synthase-like"/>
    <property type="match status" value="1"/>
</dbReference>
<reference key="1">
    <citation type="journal article" date="2014" name="PLoS Genet.">
        <title>Signature Gene Expression Reveals Novel Clues to the Molecular Mechanisms of Dimorphic Transition in Penicillium marneffei.</title>
        <authorList>
            <person name="Yang E."/>
            <person name="Wang G."/>
            <person name="Cai J."/>
            <person name="Woo P.C."/>
            <person name="Lau S.K."/>
            <person name="Yuen K.-Y."/>
            <person name="Chow W.-N."/>
            <person name="Lin X."/>
        </authorList>
    </citation>
    <scope>NUCLEOTIDE SEQUENCE [LARGE SCALE GENOMIC DNA]</scope>
    <source>
        <strain>PM1</strain>
    </source>
</reference>
<dbReference type="InterPro" id="IPR026992">
    <property type="entry name" value="DIOX_N"/>
</dbReference>
<keyword evidence="3" id="KW-1133">Transmembrane helix</keyword>
<feature type="domain" description="Fe2OG dioxygenase" evidence="4">
    <location>
        <begin position="395"/>
        <end position="502"/>
    </location>
</feature>
<evidence type="ECO:0000256" key="2">
    <source>
        <dbReference type="SAM" id="MobiDB-lite"/>
    </source>
</evidence>
<dbReference type="Pfam" id="PF03171">
    <property type="entry name" value="2OG-FeII_Oxy"/>
    <property type="match status" value="1"/>
</dbReference>
<evidence type="ECO:0000313" key="5">
    <source>
        <dbReference type="EMBL" id="KFX45373.1"/>
    </source>
</evidence>
<dbReference type="AlphaFoldDB" id="A0A093XJF5"/>
<name>A0A093XJF5_TALMA</name>
<dbReference type="PROSITE" id="PS51471">
    <property type="entry name" value="FE2OG_OXY"/>
    <property type="match status" value="1"/>
</dbReference>
<dbReference type="EMBL" id="JPOX01000023">
    <property type="protein sequence ID" value="KFX45373.1"/>
    <property type="molecule type" value="Genomic_DNA"/>
</dbReference>
<dbReference type="PRINTS" id="PR00682">
    <property type="entry name" value="IPNSYNTHASE"/>
</dbReference>
<dbReference type="InterPro" id="IPR005123">
    <property type="entry name" value="Oxoglu/Fe-dep_dioxygenase_dom"/>
</dbReference>
<organism evidence="5">
    <name type="scientific">Talaromyces marneffei PM1</name>
    <dbReference type="NCBI Taxonomy" id="1077442"/>
    <lineage>
        <taxon>Eukaryota</taxon>
        <taxon>Fungi</taxon>
        <taxon>Dikarya</taxon>
        <taxon>Ascomycota</taxon>
        <taxon>Pezizomycotina</taxon>
        <taxon>Eurotiomycetes</taxon>
        <taxon>Eurotiomycetidae</taxon>
        <taxon>Eurotiales</taxon>
        <taxon>Trichocomaceae</taxon>
        <taxon>Talaromyces</taxon>
        <taxon>Talaromyces sect. Talaromyces</taxon>
    </lineage>
</organism>
<comment type="caution">
    <text evidence="5">The sequence shown here is derived from an EMBL/GenBank/DDBJ whole genome shotgun (WGS) entry which is preliminary data.</text>
</comment>
<keyword evidence="3" id="KW-0812">Transmembrane</keyword>